<organism evidence="5 6">
    <name type="scientific">Thermogemmata fonticola</name>
    <dbReference type="NCBI Taxonomy" id="2755323"/>
    <lineage>
        <taxon>Bacteria</taxon>
        <taxon>Pseudomonadati</taxon>
        <taxon>Planctomycetota</taxon>
        <taxon>Planctomycetia</taxon>
        <taxon>Gemmatales</taxon>
        <taxon>Gemmataceae</taxon>
        <taxon>Thermogemmata</taxon>
    </lineage>
</organism>
<name>A0A7V8VEW2_9BACT</name>
<dbReference type="RefSeq" id="WP_194537948.1">
    <property type="nucleotide sequence ID" value="NZ_JACEFB010000006.1"/>
</dbReference>
<dbReference type="SMART" id="SM00028">
    <property type="entry name" value="TPR"/>
    <property type="match status" value="3"/>
</dbReference>
<evidence type="ECO:0000313" key="5">
    <source>
        <dbReference type="EMBL" id="MBA2226512.1"/>
    </source>
</evidence>
<evidence type="ECO:0000256" key="1">
    <source>
        <dbReference type="ARBA" id="ARBA00022737"/>
    </source>
</evidence>
<evidence type="ECO:0000256" key="3">
    <source>
        <dbReference type="PROSITE-ProRule" id="PRU00339"/>
    </source>
</evidence>
<dbReference type="EMBL" id="JACEFB010000006">
    <property type="protein sequence ID" value="MBA2226512.1"/>
    <property type="molecule type" value="Genomic_DNA"/>
</dbReference>
<dbReference type="PANTHER" id="PTHR44943:SF8">
    <property type="entry name" value="TPR REPEAT-CONTAINING PROTEIN MJ0263"/>
    <property type="match status" value="1"/>
</dbReference>
<feature type="region of interest" description="Disordered" evidence="4">
    <location>
        <begin position="218"/>
        <end position="263"/>
    </location>
</feature>
<dbReference type="InterPro" id="IPR051685">
    <property type="entry name" value="Ycf3/AcsC/BcsC/TPR_MFPF"/>
</dbReference>
<dbReference type="Pfam" id="PF14559">
    <property type="entry name" value="TPR_19"/>
    <property type="match status" value="1"/>
</dbReference>
<feature type="repeat" description="TPR" evidence="3">
    <location>
        <begin position="64"/>
        <end position="97"/>
    </location>
</feature>
<protein>
    <submittedName>
        <fullName evidence="5">Tetratricopeptide repeat protein</fullName>
    </submittedName>
</protein>
<comment type="caution">
    <text evidence="5">The sequence shown here is derived from an EMBL/GenBank/DDBJ whole genome shotgun (WGS) entry which is preliminary data.</text>
</comment>
<dbReference type="AlphaFoldDB" id="A0A7V8VEW2"/>
<evidence type="ECO:0000256" key="4">
    <source>
        <dbReference type="SAM" id="MobiDB-lite"/>
    </source>
</evidence>
<dbReference type="PANTHER" id="PTHR44943">
    <property type="entry name" value="CELLULOSE SYNTHASE OPERON PROTEIN C"/>
    <property type="match status" value="1"/>
</dbReference>
<evidence type="ECO:0000256" key="2">
    <source>
        <dbReference type="ARBA" id="ARBA00022803"/>
    </source>
</evidence>
<accession>A0A7V8VEW2</accession>
<gene>
    <name evidence="5" type="ORF">H0921_10110</name>
</gene>
<dbReference type="Gene3D" id="1.25.40.10">
    <property type="entry name" value="Tetratricopeptide repeat domain"/>
    <property type="match status" value="1"/>
</dbReference>
<dbReference type="Proteomes" id="UP000542342">
    <property type="component" value="Unassembled WGS sequence"/>
</dbReference>
<proteinExistence type="predicted"/>
<sequence length="263" mass="29119">MQLPHLTSSNSSQGPPKPETIAILAQVQLDAAFAEETAPASRELLLDQARQGFQKALQQDPKNPTALLGLAQYHARLGERQKALDVYHRYLQYYPQDIQARYQIALVHAQWKDWEGAVRWCDEALRGDPESRNIRKTKGFCLARAGRYDEALATFREIMPESLARYHLARVLEHMGYVEASRQQLHLALQSDPNCEQARQFLTELEVAYSLPKPSSSAPAVLPAGHLHSDPASVQPPSSSPETGNGTSLLPLGGVPLSPAIQK</sequence>
<keyword evidence="2 3" id="KW-0802">TPR repeat</keyword>
<dbReference type="SUPFAM" id="SSF48452">
    <property type="entry name" value="TPR-like"/>
    <property type="match status" value="1"/>
</dbReference>
<dbReference type="PROSITE" id="PS50005">
    <property type="entry name" value="TPR"/>
    <property type="match status" value="1"/>
</dbReference>
<evidence type="ECO:0000313" key="6">
    <source>
        <dbReference type="Proteomes" id="UP000542342"/>
    </source>
</evidence>
<keyword evidence="1" id="KW-0677">Repeat</keyword>
<reference evidence="5 6" key="1">
    <citation type="submission" date="2020-07" db="EMBL/GenBank/DDBJ databases">
        <title>Thermogemmata thermophila gen. nov., sp. nov., a novel moderate thermophilic planctomycete from a Kamchatka hot spring.</title>
        <authorList>
            <person name="Elcheninov A.G."/>
            <person name="Podosokorskaya O.A."/>
            <person name="Kovaleva O.L."/>
            <person name="Novikov A."/>
            <person name="Bonch-Osmolovskaya E.A."/>
            <person name="Toshchakov S.V."/>
            <person name="Kublanov I.V."/>
        </authorList>
    </citation>
    <scope>NUCLEOTIDE SEQUENCE [LARGE SCALE GENOMIC DNA]</scope>
    <source>
        <strain evidence="5 6">2918</strain>
    </source>
</reference>
<dbReference type="InterPro" id="IPR011990">
    <property type="entry name" value="TPR-like_helical_dom_sf"/>
</dbReference>
<keyword evidence="6" id="KW-1185">Reference proteome</keyword>
<feature type="compositionally biased region" description="Low complexity" evidence="4">
    <location>
        <begin position="248"/>
        <end position="263"/>
    </location>
</feature>
<dbReference type="InterPro" id="IPR019734">
    <property type="entry name" value="TPR_rpt"/>
</dbReference>
<feature type="compositionally biased region" description="Polar residues" evidence="4">
    <location>
        <begin position="235"/>
        <end position="247"/>
    </location>
</feature>